<proteinExistence type="predicted"/>
<gene>
    <name evidence="1" type="ORF">LCGC14_3114570</name>
</gene>
<evidence type="ECO:0000313" key="1">
    <source>
        <dbReference type="EMBL" id="KKK51475.1"/>
    </source>
</evidence>
<dbReference type="AlphaFoldDB" id="A0A0F8WT33"/>
<reference evidence="1" key="1">
    <citation type="journal article" date="2015" name="Nature">
        <title>Complex archaea that bridge the gap between prokaryotes and eukaryotes.</title>
        <authorList>
            <person name="Spang A."/>
            <person name="Saw J.H."/>
            <person name="Jorgensen S.L."/>
            <person name="Zaremba-Niedzwiedzka K."/>
            <person name="Martijn J."/>
            <person name="Lind A.E."/>
            <person name="van Eijk R."/>
            <person name="Schleper C."/>
            <person name="Guy L."/>
            <person name="Ettema T.J."/>
        </authorList>
    </citation>
    <scope>NUCLEOTIDE SEQUENCE</scope>
</reference>
<organism evidence="1">
    <name type="scientific">marine sediment metagenome</name>
    <dbReference type="NCBI Taxonomy" id="412755"/>
    <lineage>
        <taxon>unclassified sequences</taxon>
        <taxon>metagenomes</taxon>
        <taxon>ecological metagenomes</taxon>
    </lineage>
</organism>
<dbReference type="EMBL" id="LAZR01067490">
    <property type="protein sequence ID" value="KKK51475.1"/>
    <property type="molecule type" value="Genomic_DNA"/>
</dbReference>
<sequence>MEGSKDVDSVMADIRISLKKALELSGQPSTSPQTIEVTVDLTDIVKVEDGYLVITNCEELLCRMRESVERSVHGN</sequence>
<comment type="caution">
    <text evidence="1">The sequence shown here is derived from an EMBL/GenBank/DDBJ whole genome shotgun (WGS) entry which is preliminary data.</text>
</comment>
<accession>A0A0F8WT33</accession>
<name>A0A0F8WT33_9ZZZZ</name>
<protein>
    <submittedName>
        <fullName evidence="1">Uncharacterized protein</fullName>
    </submittedName>
</protein>